<dbReference type="InParanoid" id="S8E053"/>
<reference evidence="3 4" key="1">
    <citation type="journal article" date="2012" name="Science">
        <title>The Paleozoic origin of enzymatic lignin decomposition reconstructed from 31 fungal genomes.</title>
        <authorList>
            <person name="Floudas D."/>
            <person name="Binder M."/>
            <person name="Riley R."/>
            <person name="Barry K."/>
            <person name="Blanchette R.A."/>
            <person name="Henrissat B."/>
            <person name="Martinez A.T."/>
            <person name="Otillar R."/>
            <person name="Spatafora J.W."/>
            <person name="Yadav J.S."/>
            <person name="Aerts A."/>
            <person name="Benoit I."/>
            <person name="Boyd A."/>
            <person name="Carlson A."/>
            <person name="Copeland A."/>
            <person name="Coutinho P.M."/>
            <person name="de Vries R.P."/>
            <person name="Ferreira P."/>
            <person name="Findley K."/>
            <person name="Foster B."/>
            <person name="Gaskell J."/>
            <person name="Glotzer D."/>
            <person name="Gorecki P."/>
            <person name="Heitman J."/>
            <person name="Hesse C."/>
            <person name="Hori C."/>
            <person name="Igarashi K."/>
            <person name="Jurgens J.A."/>
            <person name="Kallen N."/>
            <person name="Kersten P."/>
            <person name="Kohler A."/>
            <person name="Kuees U."/>
            <person name="Kumar T.K.A."/>
            <person name="Kuo A."/>
            <person name="LaButti K."/>
            <person name="Larrondo L.F."/>
            <person name="Lindquist E."/>
            <person name="Ling A."/>
            <person name="Lombard V."/>
            <person name="Lucas S."/>
            <person name="Lundell T."/>
            <person name="Martin R."/>
            <person name="McLaughlin D.J."/>
            <person name="Morgenstern I."/>
            <person name="Morin E."/>
            <person name="Murat C."/>
            <person name="Nagy L.G."/>
            <person name="Nolan M."/>
            <person name="Ohm R.A."/>
            <person name="Patyshakuliyeva A."/>
            <person name="Rokas A."/>
            <person name="Ruiz-Duenas F.J."/>
            <person name="Sabat G."/>
            <person name="Salamov A."/>
            <person name="Samejima M."/>
            <person name="Schmutz J."/>
            <person name="Slot J.C."/>
            <person name="St John F."/>
            <person name="Stenlid J."/>
            <person name="Sun H."/>
            <person name="Sun S."/>
            <person name="Syed K."/>
            <person name="Tsang A."/>
            <person name="Wiebenga A."/>
            <person name="Young D."/>
            <person name="Pisabarro A."/>
            <person name="Eastwood D.C."/>
            <person name="Martin F."/>
            <person name="Cullen D."/>
            <person name="Grigoriev I.V."/>
            <person name="Hibbett D.S."/>
        </authorList>
    </citation>
    <scope>NUCLEOTIDE SEQUENCE</scope>
    <source>
        <strain evidence="4">FP-58527</strain>
    </source>
</reference>
<evidence type="ECO:0000313" key="3">
    <source>
        <dbReference type="EMBL" id="EPS96703.1"/>
    </source>
</evidence>
<dbReference type="InterPro" id="IPR045341">
    <property type="entry name" value="DUF6532"/>
</dbReference>
<feature type="compositionally biased region" description="Low complexity" evidence="1">
    <location>
        <begin position="328"/>
        <end position="341"/>
    </location>
</feature>
<proteinExistence type="predicted"/>
<name>S8E053_FOMSC</name>
<feature type="compositionally biased region" description="Basic and acidic residues" evidence="1">
    <location>
        <begin position="743"/>
        <end position="755"/>
    </location>
</feature>
<dbReference type="Pfam" id="PF20149">
    <property type="entry name" value="DUF6532"/>
    <property type="match status" value="1"/>
</dbReference>
<dbReference type="OrthoDB" id="2634476at2759"/>
<feature type="domain" description="DUF6532" evidence="2">
    <location>
        <begin position="491"/>
        <end position="683"/>
    </location>
</feature>
<protein>
    <recommendedName>
        <fullName evidence="2">DUF6532 domain-containing protein</fullName>
    </recommendedName>
</protein>
<organism evidence="3 4">
    <name type="scientific">Fomitopsis schrenkii</name>
    <name type="common">Brown rot fungus</name>
    <dbReference type="NCBI Taxonomy" id="2126942"/>
    <lineage>
        <taxon>Eukaryota</taxon>
        <taxon>Fungi</taxon>
        <taxon>Dikarya</taxon>
        <taxon>Basidiomycota</taxon>
        <taxon>Agaricomycotina</taxon>
        <taxon>Agaricomycetes</taxon>
        <taxon>Polyporales</taxon>
        <taxon>Fomitopsis</taxon>
    </lineage>
</organism>
<feature type="region of interest" description="Disordered" evidence="1">
    <location>
        <begin position="175"/>
        <end position="408"/>
    </location>
</feature>
<evidence type="ECO:0000313" key="4">
    <source>
        <dbReference type="Proteomes" id="UP000015241"/>
    </source>
</evidence>
<dbReference type="EMBL" id="KE504185">
    <property type="protein sequence ID" value="EPS96703.1"/>
    <property type="molecule type" value="Genomic_DNA"/>
</dbReference>
<feature type="compositionally biased region" description="Basic residues" evidence="1">
    <location>
        <begin position="397"/>
        <end position="408"/>
    </location>
</feature>
<feature type="compositionally biased region" description="Acidic residues" evidence="1">
    <location>
        <begin position="208"/>
        <end position="230"/>
    </location>
</feature>
<gene>
    <name evidence="3" type="ORF">FOMPIDRAFT_1053066</name>
</gene>
<dbReference type="HOGENOM" id="CLU_360564_0_0_1"/>
<sequence length="776" mass="84700">MSAEHHPNATAAVYALRFCRLLEILRDERATEPRLTTRNHAEWLAWAHGARWLVRMLFDSRAQAVVHGDAALPSVHSHTLGVPFPAIARSVNQVAAEQADSEAGRPLPSVRYLDRPLQLSTLQSSAEGWDSLVCCMQAIVQTQCDASNSARIEAMETHARLTAVELQLDGLSRRLGLTSPQGSEGAADAKPRPAYKGATRVATTWVVETEEEDEDMEMQDDVAELDEEERELAARMARGVTATKKRPSSPQKKDKKVAAHATPSSPSKGKGKAIPEPNVVPSTAGRVRRSSRVDWQVMEHVVAAPSGSKSNKTKHHGGERAAEKAAPSKTASSKTGGSKAKWFVPVREDEIVAEEDNGGSSNGGSNSGEDDGVGEDTSSKNTGDVIMVPRKASSAKPKAKGTKAPGMKRNRNCALATNLPGSISPVKNLAASYLKMYIALEGAWTKYTSMNNTRLLNRHEVIEKVMLSVRQHLIEGNCPSEVTAVFNQLGEEDKDSDGLRKMLTEVVWQGVLQVCNNLKKKAKHIVDESYGFTGLKPQKCEALAAWLSSTHRQTLKSGKVVKVPNFIFPVASVVWQEGQKGKGSGTIDENKSKLNRCMPFQHAAVLKLIYMFWLNGPMRAEVEVRQEKFSGVPDNLVALVCNALEAAIKDHLQASANNALDLQFSNKIYTPKWDDLMTLLEEIHNLSLAGYASMKSLIWAQIKEDEKVRRLDEEGPLSNPKNNIPFDDLAVDEVQVEDDVDTEGEHNKLESHKEGPSGAVKPGAAVGDQGKEGEHQ</sequence>
<accession>S8E053</accession>
<feature type="compositionally biased region" description="Low complexity" evidence="1">
    <location>
        <begin position="198"/>
        <end position="207"/>
    </location>
</feature>
<keyword evidence="4" id="KW-1185">Reference proteome</keyword>
<feature type="region of interest" description="Disordered" evidence="1">
    <location>
        <begin position="711"/>
        <end position="776"/>
    </location>
</feature>
<feature type="compositionally biased region" description="Acidic residues" evidence="1">
    <location>
        <begin position="729"/>
        <end position="742"/>
    </location>
</feature>
<dbReference type="AlphaFoldDB" id="S8E053"/>
<dbReference type="Proteomes" id="UP000015241">
    <property type="component" value="Unassembled WGS sequence"/>
</dbReference>
<evidence type="ECO:0000259" key="2">
    <source>
        <dbReference type="Pfam" id="PF20149"/>
    </source>
</evidence>
<evidence type="ECO:0000256" key="1">
    <source>
        <dbReference type="SAM" id="MobiDB-lite"/>
    </source>
</evidence>